<keyword evidence="8" id="KW-1185">Reference proteome</keyword>
<evidence type="ECO:0000256" key="4">
    <source>
        <dbReference type="ARBA" id="ARBA00023163"/>
    </source>
</evidence>
<gene>
    <name evidence="7" type="ORF">K1W69_17280</name>
</gene>
<evidence type="ECO:0000259" key="6">
    <source>
        <dbReference type="Pfam" id="PF13693"/>
    </source>
</evidence>
<proteinExistence type="inferred from homology"/>
<evidence type="ECO:0000256" key="5">
    <source>
        <dbReference type="SAM" id="MobiDB-lite"/>
    </source>
</evidence>
<dbReference type="Pfam" id="PF13693">
    <property type="entry name" value="HTH_35"/>
    <property type="match status" value="1"/>
</dbReference>
<dbReference type="InterPro" id="IPR038722">
    <property type="entry name" value="Ner_HTH_dom"/>
</dbReference>
<dbReference type="SUPFAM" id="SSF47413">
    <property type="entry name" value="lambda repressor-like DNA-binding domains"/>
    <property type="match status" value="1"/>
</dbReference>
<protein>
    <submittedName>
        <fullName evidence="7">Helix-turn-helix domain-containing protein</fullName>
    </submittedName>
</protein>
<dbReference type="Proteomes" id="UP001196509">
    <property type="component" value="Unassembled WGS sequence"/>
</dbReference>
<name>A0AAE2ZQM5_9HYPH</name>
<feature type="region of interest" description="Disordered" evidence="5">
    <location>
        <begin position="76"/>
        <end position="108"/>
    </location>
</feature>
<reference evidence="7" key="1">
    <citation type="submission" date="2021-08" db="EMBL/GenBank/DDBJ databases">
        <title>Hoeflea bacterium WL0058 sp. nov., isolated from the sediment.</title>
        <authorList>
            <person name="Wang L."/>
            <person name="Zhang D."/>
        </authorList>
    </citation>
    <scope>NUCLEOTIDE SEQUENCE</scope>
    <source>
        <strain evidence="7">WL0058</strain>
    </source>
</reference>
<evidence type="ECO:0000256" key="3">
    <source>
        <dbReference type="ARBA" id="ARBA00023125"/>
    </source>
</evidence>
<keyword evidence="4" id="KW-0804">Transcription</keyword>
<comment type="similarity">
    <text evidence="1">Belongs to the ner transcriptional regulatory family.</text>
</comment>
<dbReference type="RefSeq" id="WP_220229671.1">
    <property type="nucleotide sequence ID" value="NZ_JAICBX010000003.1"/>
</dbReference>
<sequence length="108" mass="12078">MDPNDDAAKHLSLKSRQSARIKAKIIEAGLRFVDIERTFNLTKGAVSEALRNPHLDGERAIAAALGTRPELLWRDRYHASGQRKSPPDLDYSRAPSAAQRQNLMEART</sequence>
<feature type="domain" description="Ner winged helix-turn-helix DNA-binding" evidence="6">
    <location>
        <begin position="18"/>
        <end position="83"/>
    </location>
</feature>
<evidence type="ECO:0000313" key="8">
    <source>
        <dbReference type="Proteomes" id="UP001196509"/>
    </source>
</evidence>
<accession>A0AAE2ZQM5</accession>
<dbReference type="AlphaFoldDB" id="A0AAE2ZQM5"/>
<dbReference type="Gene3D" id="1.10.260.40">
    <property type="entry name" value="lambda repressor-like DNA-binding domains"/>
    <property type="match status" value="1"/>
</dbReference>
<evidence type="ECO:0000256" key="2">
    <source>
        <dbReference type="ARBA" id="ARBA00023015"/>
    </source>
</evidence>
<keyword evidence="2" id="KW-0805">Transcription regulation</keyword>
<dbReference type="InterPro" id="IPR010982">
    <property type="entry name" value="Lambda_DNA-bd_dom_sf"/>
</dbReference>
<organism evidence="7 8">
    <name type="scientific">Flavimaribacter sediminis</name>
    <dbReference type="NCBI Taxonomy" id="2865987"/>
    <lineage>
        <taxon>Bacteria</taxon>
        <taxon>Pseudomonadati</taxon>
        <taxon>Pseudomonadota</taxon>
        <taxon>Alphaproteobacteria</taxon>
        <taxon>Hyphomicrobiales</taxon>
        <taxon>Rhizobiaceae</taxon>
        <taxon>Flavimaribacter</taxon>
    </lineage>
</organism>
<evidence type="ECO:0000313" key="7">
    <source>
        <dbReference type="EMBL" id="MBW8638952.1"/>
    </source>
</evidence>
<dbReference type="GO" id="GO:0003677">
    <property type="term" value="F:DNA binding"/>
    <property type="evidence" value="ECO:0007669"/>
    <property type="project" value="UniProtKB-KW"/>
</dbReference>
<dbReference type="EMBL" id="JAICBX010000003">
    <property type="protein sequence ID" value="MBW8638952.1"/>
    <property type="molecule type" value="Genomic_DNA"/>
</dbReference>
<comment type="caution">
    <text evidence="7">The sequence shown here is derived from an EMBL/GenBank/DDBJ whole genome shotgun (WGS) entry which is preliminary data.</text>
</comment>
<keyword evidence="3" id="KW-0238">DNA-binding</keyword>
<evidence type="ECO:0000256" key="1">
    <source>
        <dbReference type="ARBA" id="ARBA00006157"/>
    </source>
</evidence>